<dbReference type="PANTHER" id="PTHR30579:SF2">
    <property type="entry name" value="HTH-TYPE TRANSCRIPTIONAL REGULATOR ARGP"/>
    <property type="match status" value="1"/>
</dbReference>
<keyword evidence="7" id="KW-1185">Reference proteome</keyword>
<feature type="domain" description="HTH lysR-type" evidence="5">
    <location>
        <begin position="2"/>
        <end position="58"/>
    </location>
</feature>
<organism evidence="6 7">
    <name type="scientific">Thalassovita mediterranea</name>
    <dbReference type="NCBI Taxonomy" id="340021"/>
    <lineage>
        <taxon>Bacteria</taxon>
        <taxon>Pseudomonadati</taxon>
        <taxon>Pseudomonadota</taxon>
        <taxon>Alphaproteobacteria</taxon>
        <taxon>Rhodobacterales</taxon>
        <taxon>Roseobacteraceae</taxon>
        <taxon>Thalassovita</taxon>
    </lineage>
</organism>
<dbReference type="NCBIfam" id="NF002964">
    <property type="entry name" value="PRK03635.1"/>
    <property type="match status" value="1"/>
</dbReference>
<dbReference type="Gene3D" id="3.40.190.290">
    <property type="match status" value="1"/>
</dbReference>
<evidence type="ECO:0000313" key="7">
    <source>
        <dbReference type="Proteomes" id="UP000051681"/>
    </source>
</evidence>
<dbReference type="PROSITE" id="PS50931">
    <property type="entry name" value="HTH_LYSR"/>
    <property type="match status" value="1"/>
</dbReference>
<dbReference type="PANTHER" id="PTHR30579">
    <property type="entry name" value="TRANSCRIPTIONAL REGULATOR"/>
    <property type="match status" value="1"/>
</dbReference>
<dbReference type="InterPro" id="IPR017685">
    <property type="entry name" value="ArgP"/>
</dbReference>
<dbReference type="Proteomes" id="UP000051681">
    <property type="component" value="Unassembled WGS sequence"/>
</dbReference>
<dbReference type="GO" id="GO:0003700">
    <property type="term" value="F:DNA-binding transcription factor activity"/>
    <property type="evidence" value="ECO:0007669"/>
    <property type="project" value="InterPro"/>
</dbReference>
<dbReference type="InterPro" id="IPR005119">
    <property type="entry name" value="LysR_subst-bd"/>
</dbReference>
<dbReference type="NCBIfam" id="NF009888">
    <property type="entry name" value="PRK13348.1"/>
    <property type="match status" value="1"/>
</dbReference>
<name>A0A0P1H4Z9_9RHOB</name>
<comment type="similarity">
    <text evidence="1">Belongs to the LysR transcriptional regulatory family.</text>
</comment>
<reference evidence="6 7" key="1">
    <citation type="submission" date="2015-09" db="EMBL/GenBank/DDBJ databases">
        <authorList>
            <consortium name="Swine Surveillance"/>
        </authorList>
    </citation>
    <scope>NUCLEOTIDE SEQUENCE [LARGE SCALE GENOMIC DNA]</scope>
    <source>
        <strain evidence="6 7">CECT 8383</strain>
    </source>
</reference>
<proteinExistence type="inferred from homology"/>
<evidence type="ECO:0000256" key="3">
    <source>
        <dbReference type="ARBA" id="ARBA00023125"/>
    </source>
</evidence>
<evidence type="ECO:0000256" key="1">
    <source>
        <dbReference type="ARBA" id="ARBA00009437"/>
    </source>
</evidence>
<evidence type="ECO:0000259" key="5">
    <source>
        <dbReference type="PROSITE" id="PS50931"/>
    </source>
</evidence>
<dbReference type="Gene3D" id="1.10.10.10">
    <property type="entry name" value="Winged helix-like DNA-binding domain superfamily/Winged helix DNA-binding domain"/>
    <property type="match status" value="1"/>
</dbReference>
<dbReference type="InterPro" id="IPR050176">
    <property type="entry name" value="LTTR"/>
</dbReference>
<dbReference type="AlphaFoldDB" id="A0A0P1H4Z9"/>
<dbReference type="OrthoDB" id="3252676at2"/>
<dbReference type="Pfam" id="PF03466">
    <property type="entry name" value="LysR_substrate"/>
    <property type="match status" value="1"/>
</dbReference>
<dbReference type="SUPFAM" id="SSF53850">
    <property type="entry name" value="Periplasmic binding protein-like II"/>
    <property type="match status" value="1"/>
</dbReference>
<dbReference type="NCBIfam" id="TIGR03298">
    <property type="entry name" value="argP"/>
    <property type="match status" value="1"/>
</dbReference>
<dbReference type="GO" id="GO:0003677">
    <property type="term" value="F:DNA binding"/>
    <property type="evidence" value="ECO:0007669"/>
    <property type="project" value="UniProtKB-KW"/>
</dbReference>
<dbReference type="Pfam" id="PF00126">
    <property type="entry name" value="HTH_1"/>
    <property type="match status" value="1"/>
</dbReference>
<keyword evidence="2" id="KW-0805">Transcription regulation</keyword>
<dbReference type="InterPro" id="IPR036390">
    <property type="entry name" value="WH_DNA-bd_sf"/>
</dbReference>
<dbReference type="EMBL" id="CYSF01000018">
    <property type="protein sequence ID" value="CUH85856.1"/>
    <property type="molecule type" value="Genomic_DNA"/>
</dbReference>
<protein>
    <submittedName>
        <fullName evidence="6">Putative HTH-type transcriptional regulatorc/MT2039</fullName>
    </submittedName>
</protein>
<keyword evidence="3" id="KW-0238">DNA-binding</keyword>
<keyword evidence="4" id="KW-0804">Transcription</keyword>
<gene>
    <name evidence="6" type="ORF">TM5383_03099</name>
</gene>
<dbReference type="RefSeq" id="WP_058319915.1">
    <property type="nucleotide sequence ID" value="NZ_CYSF01000018.1"/>
</dbReference>
<accession>A0A0P1H4Z9</accession>
<dbReference type="InterPro" id="IPR036388">
    <property type="entry name" value="WH-like_DNA-bd_sf"/>
</dbReference>
<dbReference type="PRINTS" id="PR00039">
    <property type="entry name" value="HTHLYSR"/>
</dbReference>
<dbReference type="InterPro" id="IPR000847">
    <property type="entry name" value="LysR_HTH_N"/>
</dbReference>
<evidence type="ECO:0000256" key="2">
    <source>
        <dbReference type="ARBA" id="ARBA00023015"/>
    </source>
</evidence>
<evidence type="ECO:0000256" key="4">
    <source>
        <dbReference type="ARBA" id="ARBA00023163"/>
    </source>
</evidence>
<dbReference type="SUPFAM" id="SSF46785">
    <property type="entry name" value="Winged helix' DNA-binding domain"/>
    <property type="match status" value="1"/>
</dbReference>
<sequence>MLDYSQLETLATVLRLGSFEAAAQHLHVTQSAVSQRIRQLEERIGAPLVQRGTPCVGTETGKRLARHAQEVALMEARVTGAQPDPLARLRIAVNADSLGTWVLEALADVPDQLYEIVVDDQDHSSNWLRRGEVSAAITAQERPPQGCSSIPLGVMVYVASASPEFMQKYLPQPVDKSSLEAAPMLVFNKKDALQDIWIKQNFGVIHRKKSHTIPSTEGFVTAARLGLGWGMNPQVLVDEFLADGTLVRLVDNSDLPVPLFWQSPRHLTDSLAPITDAIRRVAAKNLPPVDK</sequence>
<evidence type="ECO:0000313" key="6">
    <source>
        <dbReference type="EMBL" id="CUH85856.1"/>
    </source>
</evidence>